<dbReference type="InterPro" id="IPR013423">
    <property type="entry name" value="CHP02594"/>
</dbReference>
<feature type="region of interest" description="Disordered" evidence="4">
    <location>
        <begin position="236"/>
        <end position="256"/>
    </location>
</feature>
<dbReference type="Gene3D" id="3.90.1720.10">
    <property type="entry name" value="endopeptidase domain like (from Nostoc punctiforme)"/>
    <property type="match status" value="1"/>
</dbReference>
<dbReference type="SUPFAM" id="SSF54106">
    <property type="entry name" value="LysM domain"/>
    <property type="match status" value="3"/>
</dbReference>
<dbReference type="RefSeq" id="WP_211925899.1">
    <property type="nucleotide sequence ID" value="NZ_JAGQFT020000001.1"/>
</dbReference>
<evidence type="ECO:0000313" key="6">
    <source>
        <dbReference type="EMBL" id="MBR0561936.1"/>
    </source>
</evidence>
<evidence type="ECO:0000313" key="8">
    <source>
        <dbReference type="Proteomes" id="UP000675747"/>
    </source>
</evidence>
<dbReference type="InterPro" id="IPR036779">
    <property type="entry name" value="LysM_dom_sf"/>
</dbReference>
<reference evidence="6" key="2">
    <citation type="submission" date="2021-04" db="EMBL/GenBank/DDBJ databases">
        <authorList>
            <person name="Karlyshev A.V."/>
        </authorList>
    </citation>
    <scope>NUCLEOTIDE SEQUENCE</scope>
    <source>
        <strain evidence="6">LMG 29479</strain>
    </source>
</reference>
<dbReference type="EMBL" id="JAGQFT020000001">
    <property type="protein sequence ID" value="MBS7455734.1"/>
    <property type="molecule type" value="Genomic_DNA"/>
</dbReference>
<dbReference type="Gene3D" id="3.10.350.10">
    <property type="entry name" value="LysM domain"/>
    <property type="match status" value="3"/>
</dbReference>
<evidence type="ECO:0000313" key="7">
    <source>
        <dbReference type="EMBL" id="MBS7455734.1"/>
    </source>
</evidence>
<dbReference type="SUPFAM" id="SSF54001">
    <property type="entry name" value="Cysteine proteinases"/>
    <property type="match status" value="1"/>
</dbReference>
<gene>
    <name evidence="7" type="ORF">KB893_001105</name>
    <name evidence="6" type="ORF">KB893_05335</name>
</gene>
<dbReference type="PANTHER" id="PTHR33734">
    <property type="entry name" value="LYSM DOMAIN-CONTAINING GPI-ANCHORED PROTEIN 2"/>
    <property type="match status" value="1"/>
</dbReference>
<dbReference type="Pfam" id="PF05257">
    <property type="entry name" value="CHAP"/>
    <property type="match status" value="1"/>
</dbReference>
<accession>A0A8J8AWU4</accession>
<dbReference type="GO" id="GO:0071555">
    <property type="term" value="P:cell wall organization"/>
    <property type="evidence" value="ECO:0007669"/>
    <property type="project" value="UniProtKB-KW"/>
</dbReference>
<protein>
    <submittedName>
        <fullName evidence="6">TIGR02594 family protein</fullName>
    </submittedName>
</protein>
<proteinExistence type="predicted"/>
<dbReference type="InterPro" id="IPR007921">
    <property type="entry name" value="CHAP_dom"/>
</dbReference>
<feature type="region of interest" description="Disordered" evidence="4">
    <location>
        <begin position="63"/>
        <end position="84"/>
    </location>
</feature>
<dbReference type="PANTHER" id="PTHR33734:SF22">
    <property type="entry name" value="MEMBRANE-BOUND LYTIC MUREIN TRANSGLYCOSYLASE D"/>
    <property type="match status" value="1"/>
</dbReference>
<evidence type="ECO:0000259" key="5">
    <source>
        <dbReference type="PROSITE" id="PS51782"/>
    </source>
</evidence>
<keyword evidence="3" id="KW-0961">Cell wall biogenesis/degradation</keyword>
<dbReference type="EMBL" id="JAGQFT010000027">
    <property type="protein sequence ID" value="MBR0561936.1"/>
    <property type="molecule type" value="Genomic_DNA"/>
</dbReference>
<feature type="domain" description="LysM" evidence="5">
    <location>
        <begin position="305"/>
        <end position="351"/>
    </location>
</feature>
<evidence type="ECO:0000256" key="4">
    <source>
        <dbReference type="SAM" id="MobiDB-lite"/>
    </source>
</evidence>
<dbReference type="CDD" id="cd00118">
    <property type="entry name" value="LysM"/>
    <property type="match status" value="3"/>
</dbReference>
<keyword evidence="8" id="KW-1185">Reference proteome</keyword>
<reference evidence="7 8" key="1">
    <citation type="journal article" date="2021" name="Microbiol. Resour. Announc.">
        <title>Draft Genome Sequence of Coralloluteibacterium stylophorae LMG 29479T.</title>
        <authorList>
            <person name="Karlyshev A.V."/>
            <person name="Kudryashova E.B."/>
            <person name="Ariskina E.V."/>
            <person name="Conroy A.P."/>
            <person name="Abidueva E.Y."/>
        </authorList>
    </citation>
    <scope>NUCLEOTIDE SEQUENCE [LARGE SCALE GENOMIC DNA]</scope>
    <source>
        <strain evidence="7 8">LMG 29479</strain>
    </source>
</reference>
<dbReference type="PROSITE" id="PS51782">
    <property type="entry name" value="LYSM"/>
    <property type="match status" value="3"/>
</dbReference>
<feature type="domain" description="LysM" evidence="5">
    <location>
        <begin position="18"/>
        <end position="63"/>
    </location>
</feature>
<sequence length="521" mass="53108">MVDALSSASSSQASLASSDYVVRAGDTMSSIAERSGVGLADLLDANPQVRDADRIQVGQALTIPDAPPQRASAQAHTASDAGDGVHPAIHAQLAANDGGADAAGWMGIAERELGQSEVAGAQSNARIMEYHDASGFWGPDDSGAANAWCGSFVSFVMKEAGYPIANEAYRAREWANWGDAVPRDAIQRGDVVVFQNHVGFVDSVQGDTVQLLGGNQSNSVNVAPFDLNDAIAIRRPSGAPSAPAPSPAPAPGGQVTVQAGDTLSAIAGRNGVGLDALLAANPQFRGNPDLIHPGDTVTLPGAASTTVTVRSGDTLSDIAQAHGVSLPALLQANPHLAANPHLIHPGQFVTVPAAGTAGAAPTAPVDHAPAPVDEGASARADGRDTVISHADGSVETRSGGTLAWRNNNPGNIRAGDFADAHGAIGTGPSGFAVFPDRATGVEAIGALLQGDSYRNLSVNDAISRYAPPVENDTASYQRTIENLTGLDTGRTIASLSAAELSRVVDAIQVVEGWQEGSVARQ</sequence>
<dbReference type="InterPro" id="IPR038765">
    <property type="entry name" value="Papain-like_cys_pep_sf"/>
</dbReference>
<dbReference type="GO" id="GO:0008932">
    <property type="term" value="F:lytic endotransglycosylase activity"/>
    <property type="evidence" value="ECO:0007669"/>
    <property type="project" value="TreeGrafter"/>
</dbReference>
<feature type="region of interest" description="Disordered" evidence="4">
    <location>
        <begin position="357"/>
        <end position="379"/>
    </location>
</feature>
<evidence type="ECO:0000256" key="2">
    <source>
        <dbReference type="ARBA" id="ARBA00022801"/>
    </source>
</evidence>
<dbReference type="InterPro" id="IPR018392">
    <property type="entry name" value="LysM"/>
</dbReference>
<dbReference type="Pfam" id="PF01476">
    <property type="entry name" value="LysM"/>
    <property type="match status" value="3"/>
</dbReference>
<evidence type="ECO:0000256" key="3">
    <source>
        <dbReference type="ARBA" id="ARBA00023316"/>
    </source>
</evidence>
<comment type="caution">
    <text evidence="6">The sequence shown here is derived from an EMBL/GenBank/DDBJ whole genome shotgun (WGS) entry which is preliminary data.</text>
</comment>
<keyword evidence="1" id="KW-0732">Signal</keyword>
<feature type="domain" description="LysM" evidence="5">
    <location>
        <begin position="253"/>
        <end position="299"/>
    </location>
</feature>
<dbReference type="Proteomes" id="UP000675747">
    <property type="component" value="Unassembled WGS sequence"/>
</dbReference>
<keyword evidence="2" id="KW-0378">Hydrolase</keyword>
<dbReference type="AlphaFoldDB" id="A0A8J8AWU4"/>
<dbReference type="NCBIfam" id="TIGR02594">
    <property type="entry name" value="TIGR02594 family protein"/>
    <property type="match status" value="1"/>
</dbReference>
<evidence type="ECO:0000256" key="1">
    <source>
        <dbReference type="ARBA" id="ARBA00022729"/>
    </source>
</evidence>
<dbReference type="GO" id="GO:0016787">
    <property type="term" value="F:hydrolase activity"/>
    <property type="evidence" value="ECO:0007669"/>
    <property type="project" value="UniProtKB-KW"/>
</dbReference>
<dbReference type="SMART" id="SM00257">
    <property type="entry name" value="LysM"/>
    <property type="match status" value="3"/>
</dbReference>
<organism evidence="6">
    <name type="scientific">Coralloluteibacterium stylophorae</name>
    <dbReference type="NCBI Taxonomy" id="1776034"/>
    <lineage>
        <taxon>Bacteria</taxon>
        <taxon>Pseudomonadati</taxon>
        <taxon>Pseudomonadota</taxon>
        <taxon>Gammaproteobacteria</taxon>
        <taxon>Lysobacterales</taxon>
        <taxon>Lysobacteraceae</taxon>
        <taxon>Coralloluteibacterium</taxon>
    </lineage>
</organism>
<name>A0A8J8AWU4_9GAMM</name>